<dbReference type="Proteomes" id="UP000814128">
    <property type="component" value="Unassembled WGS sequence"/>
</dbReference>
<dbReference type="EMBL" id="MU273558">
    <property type="protein sequence ID" value="KAI0032056.1"/>
    <property type="molecule type" value="Genomic_DNA"/>
</dbReference>
<reference evidence="1" key="1">
    <citation type="submission" date="2021-02" db="EMBL/GenBank/DDBJ databases">
        <authorList>
            <consortium name="DOE Joint Genome Institute"/>
            <person name="Ahrendt S."/>
            <person name="Looney B.P."/>
            <person name="Miyauchi S."/>
            <person name="Morin E."/>
            <person name="Drula E."/>
            <person name="Courty P.E."/>
            <person name="Chicoki N."/>
            <person name="Fauchery L."/>
            <person name="Kohler A."/>
            <person name="Kuo A."/>
            <person name="Labutti K."/>
            <person name="Pangilinan J."/>
            <person name="Lipzen A."/>
            <person name="Riley R."/>
            <person name="Andreopoulos W."/>
            <person name="He G."/>
            <person name="Johnson J."/>
            <person name="Barry K.W."/>
            <person name="Grigoriev I.V."/>
            <person name="Nagy L."/>
            <person name="Hibbett D."/>
            <person name="Henrissat B."/>
            <person name="Matheny P.B."/>
            <person name="Labbe J."/>
            <person name="Martin F."/>
        </authorList>
    </citation>
    <scope>NUCLEOTIDE SEQUENCE</scope>
    <source>
        <strain evidence="1">EC-137</strain>
    </source>
</reference>
<organism evidence="1 2">
    <name type="scientific">Vararia minispora EC-137</name>
    <dbReference type="NCBI Taxonomy" id="1314806"/>
    <lineage>
        <taxon>Eukaryota</taxon>
        <taxon>Fungi</taxon>
        <taxon>Dikarya</taxon>
        <taxon>Basidiomycota</taxon>
        <taxon>Agaricomycotina</taxon>
        <taxon>Agaricomycetes</taxon>
        <taxon>Russulales</taxon>
        <taxon>Lachnocladiaceae</taxon>
        <taxon>Vararia</taxon>
    </lineage>
</organism>
<evidence type="ECO:0000313" key="1">
    <source>
        <dbReference type="EMBL" id="KAI0032056.1"/>
    </source>
</evidence>
<reference evidence="1" key="2">
    <citation type="journal article" date="2022" name="New Phytol.">
        <title>Evolutionary transition to the ectomycorrhizal habit in the genomes of a hyperdiverse lineage of mushroom-forming fungi.</title>
        <authorList>
            <person name="Looney B."/>
            <person name="Miyauchi S."/>
            <person name="Morin E."/>
            <person name="Drula E."/>
            <person name="Courty P.E."/>
            <person name="Kohler A."/>
            <person name="Kuo A."/>
            <person name="LaButti K."/>
            <person name="Pangilinan J."/>
            <person name="Lipzen A."/>
            <person name="Riley R."/>
            <person name="Andreopoulos W."/>
            <person name="He G."/>
            <person name="Johnson J."/>
            <person name="Nolan M."/>
            <person name="Tritt A."/>
            <person name="Barry K.W."/>
            <person name="Grigoriev I.V."/>
            <person name="Nagy L.G."/>
            <person name="Hibbett D."/>
            <person name="Henrissat B."/>
            <person name="Matheny P.B."/>
            <person name="Labbe J."/>
            <person name="Martin F.M."/>
        </authorList>
    </citation>
    <scope>NUCLEOTIDE SEQUENCE</scope>
    <source>
        <strain evidence="1">EC-137</strain>
    </source>
</reference>
<sequence>MAAAARKTKSTLDFHQIPNFYCCYLLKSVRTTRATATYIGSTPNPSRRIRQHNGEISAGAWKTKHNRPWIMQMIVHGFPSKLAALQFEWAWQHPHVSRHLRDQDGKALFPGTNRPRMIKTLVKVVRTMVASFPYTTWPLHVKFFTEEAERLWNTLSGDPTIPPLPIGLTVRAEFEGVDGKSGKVGSGRCGPVDVTDAVFTSSHLAKHEAILASGRRLHCVVCKDALDTYQTKPLDSTLCPTPGCTATAHLACLGHHFLSLQPSSTGLVPRGGECPRCQSYILWGDIARGSCRRHAGGVAAHELDNDDQSDVDEVASLESEDLGQVLRPLFRSSGSGMFRGKEGGTMACARRDPWSLPAGEFPFSCPRSS</sequence>
<keyword evidence="2" id="KW-1185">Reference proteome</keyword>
<evidence type="ECO:0000313" key="2">
    <source>
        <dbReference type="Proteomes" id="UP000814128"/>
    </source>
</evidence>
<comment type="caution">
    <text evidence="1">The sequence shown here is derived from an EMBL/GenBank/DDBJ whole genome shotgun (WGS) entry which is preliminary data.</text>
</comment>
<protein>
    <submittedName>
        <fullName evidence="1">Uncharacterized protein</fullName>
    </submittedName>
</protein>
<gene>
    <name evidence="1" type="ORF">K488DRAFT_50747</name>
</gene>
<accession>A0ACB8QL12</accession>
<proteinExistence type="predicted"/>
<name>A0ACB8QL12_9AGAM</name>